<evidence type="ECO:0000256" key="2">
    <source>
        <dbReference type="SAM" id="Phobius"/>
    </source>
</evidence>
<dbReference type="CDD" id="cd05237">
    <property type="entry name" value="UDP_invert_4-6DH_SDR_e"/>
    <property type="match status" value="1"/>
</dbReference>
<comment type="similarity">
    <text evidence="1">Belongs to the polysaccharide synthase family.</text>
</comment>
<dbReference type="SUPFAM" id="SSF51735">
    <property type="entry name" value="NAD(P)-binding Rossmann-fold domains"/>
    <property type="match status" value="1"/>
</dbReference>
<dbReference type="Proteomes" id="UP000182258">
    <property type="component" value="Unassembled WGS sequence"/>
</dbReference>
<evidence type="ECO:0000313" key="4">
    <source>
        <dbReference type="EMBL" id="SFD35009.1"/>
    </source>
</evidence>
<dbReference type="InterPro" id="IPR003869">
    <property type="entry name" value="Polysac_CapD-like"/>
</dbReference>
<dbReference type="PANTHER" id="PTHR43318">
    <property type="entry name" value="UDP-N-ACETYLGLUCOSAMINE 4,6-DEHYDRATASE"/>
    <property type="match status" value="1"/>
</dbReference>
<dbReference type="EMBL" id="FOMB01000044">
    <property type="protein sequence ID" value="SFD35009.1"/>
    <property type="molecule type" value="Genomic_DNA"/>
</dbReference>
<dbReference type="InterPro" id="IPR029063">
    <property type="entry name" value="SAM-dependent_MTases_sf"/>
</dbReference>
<accession>A0A1I1RKZ7</accession>
<protein>
    <submittedName>
        <fullName evidence="4">NDP-sugar epimerase, includes UDP-GlcNAc-inverting 4,6-dehydratase FlaA1 and capsular polysaccharide biosynthesis protein EpsC</fullName>
    </submittedName>
</protein>
<reference evidence="4 5" key="1">
    <citation type="submission" date="2016-10" db="EMBL/GenBank/DDBJ databases">
        <authorList>
            <person name="de Groot N.N."/>
        </authorList>
    </citation>
    <scope>NUCLEOTIDE SEQUENCE [LARGE SCALE GENOMIC DNA]</scope>
    <source>
        <strain evidence="4 5">CGMCC 1.10210</strain>
    </source>
</reference>
<dbReference type="Pfam" id="PF13727">
    <property type="entry name" value="CoA_binding_3"/>
    <property type="match status" value="1"/>
</dbReference>
<dbReference type="Pfam" id="PF02719">
    <property type="entry name" value="Polysacc_synt_2"/>
    <property type="match status" value="1"/>
</dbReference>
<feature type="transmembrane region" description="Helical" evidence="2">
    <location>
        <begin position="43"/>
        <end position="65"/>
    </location>
</feature>
<keyword evidence="2" id="KW-1133">Transmembrane helix</keyword>
<gene>
    <name evidence="4" type="ORF">SAMN04488059_1444</name>
</gene>
<feature type="domain" description="Polysaccharide biosynthesis protein CapD-like" evidence="3">
    <location>
        <begin position="315"/>
        <end position="607"/>
    </location>
</feature>
<dbReference type="InterPro" id="IPR036291">
    <property type="entry name" value="NAD(P)-bd_dom_sf"/>
</dbReference>
<feature type="transmembrane region" description="Helical" evidence="2">
    <location>
        <begin position="108"/>
        <end position="129"/>
    </location>
</feature>
<evidence type="ECO:0000256" key="1">
    <source>
        <dbReference type="ARBA" id="ARBA00007430"/>
    </source>
</evidence>
<evidence type="ECO:0000259" key="3">
    <source>
        <dbReference type="Pfam" id="PF02719"/>
    </source>
</evidence>
<dbReference type="Gene3D" id="3.40.50.720">
    <property type="entry name" value="NAD(P)-binding Rossmann-like Domain"/>
    <property type="match status" value="2"/>
</dbReference>
<dbReference type="PANTHER" id="PTHR43318:SF1">
    <property type="entry name" value="POLYSACCHARIDE BIOSYNTHESIS PROTEIN EPSC-RELATED"/>
    <property type="match status" value="1"/>
</dbReference>
<keyword evidence="2" id="KW-0812">Transmembrane</keyword>
<sequence>MCQRIFIATSQNELLASFRRKSQHMYKKLRSALANLPRVWKRVILIAFDIIGLSLALWASYALRYGAWVFPNTLDQAAIILTGPLIAIPVFVRMGLYRAVIRYLPERAIWTILQAMTIATVCWVVLVFLSEMSGRGVVPRSVPVLYWALGTVLIGGSRFAAKKFLWVSNGMRSSDHPVAIYGAGEAGAQLAMALRRQGNKFIVGFIDDSRALQGRDVAGLRVFPPSDLYILVEQYGVSEVILSIPSLNAIRQKEIVAKISGQGVKIRTLPHIADLVSGKYLVNQIREIDIDELLGRSSVPADTQLVREMVKGKTIMVTGAGGSIGSELCRLIVKWAPQRLVLFEANEFALYQIERELSAVRDRSIVPILGSIVDKVRVEHAINSYGVQVVFHAAAHKHVPLVEVNALEGIRNNVLGSLNVADAAFNNGVESFVLISSDKAVRPTNVMGATKRWAELIVRQKSIEALAKGTGQRFCAVRFGNVLGSNGSVVPLFKEQIAKGGPVTLTDPEMTRYFMSIHEAAELIVQAGALSQGGDVFLLEMGSPILIRDLAENMIRLAGFSVRDDESPSGDIEIVVTGKRPGEKMYEELFYDETSANSTRHPKILRAASSDATHKDLEVALRSLIAALDAQSERDARHILFDFIK</sequence>
<evidence type="ECO:0000313" key="5">
    <source>
        <dbReference type="Proteomes" id="UP000182258"/>
    </source>
</evidence>
<dbReference type="STRING" id="728005.SAMN04488059_1444"/>
<keyword evidence="2" id="KW-0472">Membrane</keyword>
<dbReference type="InterPro" id="IPR051203">
    <property type="entry name" value="Polysaccharide_Synthase-Rel"/>
</dbReference>
<organism evidence="4 5">
    <name type="scientific">Devosia psychrophila</name>
    <dbReference type="NCBI Taxonomy" id="728005"/>
    <lineage>
        <taxon>Bacteria</taxon>
        <taxon>Pseudomonadati</taxon>
        <taxon>Pseudomonadota</taxon>
        <taxon>Alphaproteobacteria</taxon>
        <taxon>Hyphomicrobiales</taxon>
        <taxon>Devosiaceae</taxon>
        <taxon>Devosia</taxon>
    </lineage>
</organism>
<dbReference type="AlphaFoldDB" id="A0A1I1RKZ7"/>
<name>A0A1I1RKZ7_9HYPH</name>
<proteinExistence type="inferred from homology"/>
<feature type="transmembrane region" description="Helical" evidence="2">
    <location>
        <begin position="77"/>
        <end position="96"/>
    </location>
</feature>
<dbReference type="SUPFAM" id="SSF53335">
    <property type="entry name" value="S-adenosyl-L-methionine-dependent methyltransferases"/>
    <property type="match status" value="1"/>
</dbReference>